<dbReference type="GO" id="GO:0003824">
    <property type="term" value="F:catalytic activity"/>
    <property type="evidence" value="ECO:0007669"/>
    <property type="project" value="InterPro"/>
</dbReference>
<dbReference type="OrthoDB" id="9774475at2"/>
<dbReference type="PANTHER" id="PTHR43196">
    <property type="entry name" value="SULFATE ADENYLYLTRANSFERASE SUBUNIT 2"/>
    <property type="match status" value="1"/>
</dbReference>
<dbReference type="Pfam" id="PF01507">
    <property type="entry name" value="PAPS_reduct"/>
    <property type="match status" value="1"/>
</dbReference>
<dbReference type="PANTHER" id="PTHR43196:SF2">
    <property type="entry name" value="PHOSPHOADENOSINE PHOSPHOSULFATE REDUCTASE"/>
    <property type="match status" value="1"/>
</dbReference>
<evidence type="ECO:0000313" key="4">
    <source>
        <dbReference type="Proteomes" id="UP000007374"/>
    </source>
</evidence>
<dbReference type="Proteomes" id="UP000007374">
    <property type="component" value="Unassembled WGS sequence"/>
</dbReference>
<feature type="compositionally biased region" description="Basic and acidic residues" evidence="1">
    <location>
        <begin position="235"/>
        <end position="247"/>
    </location>
</feature>
<feature type="domain" description="Phosphoadenosine phosphosulphate reductase" evidence="2">
    <location>
        <begin position="22"/>
        <end position="184"/>
    </location>
</feature>
<comment type="caution">
    <text evidence="3">The sequence shown here is derived from an EMBL/GenBank/DDBJ whole genome shotgun (WGS) entry which is preliminary data.</text>
</comment>
<gene>
    <name evidence="3" type="ORF">NA8A_18327</name>
</gene>
<dbReference type="InterPro" id="IPR050128">
    <property type="entry name" value="Sulfate_adenylyltrnsfr_sub2"/>
</dbReference>
<evidence type="ECO:0000313" key="3">
    <source>
        <dbReference type="EMBL" id="EKF40875.1"/>
    </source>
</evidence>
<name>K2NN75_9HYPH</name>
<dbReference type="SUPFAM" id="SSF52402">
    <property type="entry name" value="Adenine nucleotide alpha hydrolases-like"/>
    <property type="match status" value="1"/>
</dbReference>
<keyword evidence="4" id="KW-1185">Reference proteome</keyword>
<accession>K2NN75</accession>
<dbReference type="Gene3D" id="3.40.50.620">
    <property type="entry name" value="HUPs"/>
    <property type="match status" value="1"/>
</dbReference>
<organism evidence="3 4">
    <name type="scientific">Nitratireductor indicus C115</name>
    <dbReference type="NCBI Taxonomy" id="1231190"/>
    <lineage>
        <taxon>Bacteria</taxon>
        <taxon>Pseudomonadati</taxon>
        <taxon>Pseudomonadota</taxon>
        <taxon>Alphaproteobacteria</taxon>
        <taxon>Hyphomicrobiales</taxon>
        <taxon>Phyllobacteriaceae</taxon>
        <taxon>Nitratireductor</taxon>
    </lineage>
</organism>
<feature type="region of interest" description="Disordered" evidence="1">
    <location>
        <begin position="227"/>
        <end position="277"/>
    </location>
</feature>
<dbReference type="STRING" id="721133.SAMN05216176_102627"/>
<dbReference type="EMBL" id="AMSI01000014">
    <property type="protein sequence ID" value="EKF40875.1"/>
    <property type="molecule type" value="Genomic_DNA"/>
</dbReference>
<protein>
    <recommendedName>
        <fullName evidence="2">Phosphoadenosine phosphosulphate reductase domain-containing protein</fullName>
    </recommendedName>
</protein>
<sequence>MTTVYQASLPLRRETTNQPIRFVIFVSYGNDSVALIQWAHESNLEGVAVVFTDTGWAADGWMDRVDQCETWVKSLGFTPYRTSSIGFRQLAREKKGFPTQRYQWCSFILKIEPGQRWLDKYDPDARAVCLIGVRREESEDRSDFPEWLPRSDNHGGRVMIAPFATWSTEQRDALIRRAGFDVLPHRSRECKCINSKRSDMRRFTDADWQEISDAEAEIGKTMFRPHRHMGAKGAAEVRKWANSERGKYQPPDPSDAIPPDDLPDEDLSGCKPGWCEQ</sequence>
<dbReference type="eggNOG" id="COG0175">
    <property type="taxonomic scope" value="Bacteria"/>
</dbReference>
<reference evidence="3 4" key="1">
    <citation type="journal article" date="2012" name="J. Bacteriol.">
        <title>Genome Sequence of Nitratireductor indicus Type Strain C115.</title>
        <authorList>
            <person name="Lai Q."/>
            <person name="Li G."/>
            <person name="Yu Z."/>
            <person name="Shao Z."/>
        </authorList>
    </citation>
    <scope>NUCLEOTIDE SEQUENCE [LARGE SCALE GENOMIC DNA]</scope>
    <source>
        <strain evidence="3 4">C115</strain>
    </source>
</reference>
<proteinExistence type="predicted"/>
<evidence type="ECO:0000259" key="2">
    <source>
        <dbReference type="Pfam" id="PF01507"/>
    </source>
</evidence>
<dbReference type="InterPro" id="IPR014729">
    <property type="entry name" value="Rossmann-like_a/b/a_fold"/>
</dbReference>
<dbReference type="InterPro" id="IPR002500">
    <property type="entry name" value="PAPS_reduct_dom"/>
</dbReference>
<evidence type="ECO:0000256" key="1">
    <source>
        <dbReference type="SAM" id="MobiDB-lite"/>
    </source>
</evidence>
<dbReference type="AlphaFoldDB" id="K2NN75"/>
<dbReference type="RefSeq" id="WP_009451868.1">
    <property type="nucleotide sequence ID" value="NZ_AMSI01000014.1"/>
</dbReference>